<dbReference type="Proteomes" id="UP000198734">
    <property type="component" value="Unassembled WGS sequence"/>
</dbReference>
<keyword evidence="1" id="KW-0969">Cilium</keyword>
<accession>A0A1I5ZA80</accession>
<evidence type="ECO:0000313" key="1">
    <source>
        <dbReference type="EMBL" id="SFQ53379.1"/>
    </source>
</evidence>
<dbReference type="AlphaFoldDB" id="A0A1I5ZA80"/>
<keyword evidence="1" id="KW-0966">Cell projection</keyword>
<dbReference type="EMBL" id="FOXU01000004">
    <property type="protein sequence ID" value="SFQ53379.1"/>
    <property type="molecule type" value="Genomic_DNA"/>
</dbReference>
<reference evidence="2" key="1">
    <citation type="submission" date="2016-10" db="EMBL/GenBank/DDBJ databases">
        <authorList>
            <person name="Varghese N."/>
            <person name="Submissions S."/>
        </authorList>
    </citation>
    <scope>NUCLEOTIDE SEQUENCE [LARGE SCALE GENOMIC DNA]</scope>
    <source>
        <strain evidence="2">DSM 11706</strain>
    </source>
</reference>
<proteinExistence type="predicted"/>
<gene>
    <name evidence="1" type="ORF">SAMN05421670_2559</name>
</gene>
<evidence type="ECO:0000313" key="2">
    <source>
        <dbReference type="Proteomes" id="UP000198734"/>
    </source>
</evidence>
<protein>
    <submittedName>
        <fullName evidence="1">Flagellar operon protein TIGR03826</fullName>
    </submittedName>
</protein>
<name>A0A1I5ZA80_9BACI</name>
<dbReference type="NCBIfam" id="TIGR03826">
    <property type="entry name" value="YvyF"/>
    <property type="match status" value="1"/>
</dbReference>
<keyword evidence="2" id="KW-1185">Reference proteome</keyword>
<dbReference type="InterPro" id="IPR022258">
    <property type="entry name" value="Flagellar_operon_YvyF"/>
</dbReference>
<organism evidence="1 2">
    <name type="scientific">Psychrobacillus psychrotolerans</name>
    <dbReference type="NCBI Taxonomy" id="126156"/>
    <lineage>
        <taxon>Bacteria</taxon>
        <taxon>Bacillati</taxon>
        <taxon>Bacillota</taxon>
        <taxon>Bacilli</taxon>
        <taxon>Bacillales</taxon>
        <taxon>Bacillaceae</taxon>
        <taxon>Psychrobacillus</taxon>
    </lineage>
</organism>
<sequence length="138" mass="15925">MGELKNCPSCGEFFNYTGLREVCNNCAMNEEKLYETVYRFLRKRENRAATVERIVEATGVEESLLHKWVRKNRLQPAMFPNLGYPCDNCGKITQSGKLCIKCSDELKSGLRQFDAAKEFREKVSQQETGTYYSDSKKK</sequence>
<dbReference type="RefSeq" id="WP_093537277.1">
    <property type="nucleotide sequence ID" value="NZ_FOXU01000004.1"/>
</dbReference>
<dbReference type="OrthoDB" id="1739831at2"/>
<keyword evidence="1" id="KW-0282">Flagellum</keyword>
<dbReference type="STRING" id="126156.SAMN05421670_2559"/>